<dbReference type="InterPro" id="IPR041607">
    <property type="entry name" value="HU-HIG"/>
</dbReference>
<reference evidence="3 4" key="1">
    <citation type="submission" date="2013-08" db="EMBL/GenBank/DDBJ databases">
        <authorList>
            <person name="Durkin A.S."/>
            <person name="Haft D.R."/>
            <person name="McCorrison J."/>
            <person name="Torralba M."/>
            <person name="Gillis M."/>
            <person name="Haft D.H."/>
            <person name="Methe B."/>
            <person name="Sutton G."/>
            <person name="Nelson K.E."/>
        </authorList>
    </citation>
    <scope>NUCLEOTIDE SEQUENCE [LARGE SCALE GENOMIC DNA]</scope>
    <source>
        <strain evidence="3 4">F0493</strain>
    </source>
</reference>
<dbReference type="AlphaFoldDB" id="U2MAE0"/>
<proteinExistence type="predicted"/>
<dbReference type="GeneID" id="78498739"/>
<feature type="domain" description="HU" evidence="2">
    <location>
        <begin position="2"/>
        <end position="106"/>
    </location>
</feature>
<organism evidence="3 4">
    <name type="scientific">Segatella salivae F0493</name>
    <dbReference type="NCBI Taxonomy" id="1395125"/>
    <lineage>
        <taxon>Bacteria</taxon>
        <taxon>Pseudomonadati</taxon>
        <taxon>Bacteroidota</taxon>
        <taxon>Bacteroidia</taxon>
        <taxon>Bacteroidales</taxon>
        <taxon>Prevotellaceae</taxon>
        <taxon>Segatella</taxon>
    </lineage>
</organism>
<dbReference type="RefSeq" id="WP_021826325.1">
    <property type="nucleotide sequence ID" value="NZ_AWGW01000029.1"/>
</dbReference>
<comment type="caution">
    <text evidence="3">The sequence shown here is derived from an EMBL/GenBank/DDBJ whole genome shotgun (WGS) entry which is preliminary data.</text>
</comment>
<dbReference type="Proteomes" id="UP000017023">
    <property type="component" value="Unassembled WGS sequence"/>
</dbReference>
<dbReference type="Pfam" id="PF18291">
    <property type="entry name" value="HU-HIG"/>
    <property type="match status" value="1"/>
</dbReference>
<evidence type="ECO:0000256" key="1">
    <source>
        <dbReference type="ARBA" id="ARBA00023125"/>
    </source>
</evidence>
<evidence type="ECO:0000259" key="2">
    <source>
        <dbReference type="Pfam" id="PF18291"/>
    </source>
</evidence>
<dbReference type="PATRIC" id="fig|1395125.3.peg.2319"/>
<name>U2MAE0_9BACT</name>
<sequence>MIRYKIYENKNKKSAGYKKFYARAVCEETMGLKTLAAYMAAHNVPFSEGCIYGVLRDMVACIKEVITDGKNVKLDDLAIFSVGLQTKPAASAAEFNATTHIRAVRLRSRATGILRTPVLTNDARVREFGTYVVNKKKPSGGGGGSA</sequence>
<keyword evidence="1 3" id="KW-0238">DNA-binding</keyword>
<dbReference type="EMBL" id="AWGW01000029">
    <property type="protein sequence ID" value="ERJ98669.1"/>
    <property type="molecule type" value="Genomic_DNA"/>
</dbReference>
<dbReference type="SUPFAM" id="SSF47729">
    <property type="entry name" value="IHF-like DNA-binding proteins"/>
    <property type="match status" value="1"/>
</dbReference>
<evidence type="ECO:0000313" key="4">
    <source>
        <dbReference type="Proteomes" id="UP000017023"/>
    </source>
</evidence>
<protein>
    <submittedName>
        <fullName evidence="3">Putative DNA-binding protein</fullName>
    </submittedName>
</protein>
<gene>
    <name evidence="3" type="ORF">HMPREF9145_1727</name>
</gene>
<accession>U2MAE0</accession>
<dbReference type="GO" id="GO:0003677">
    <property type="term" value="F:DNA binding"/>
    <property type="evidence" value="ECO:0007669"/>
    <property type="project" value="UniProtKB-KW"/>
</dbReference>
<dbReference type="InterPro" id="IPR010992">
    <property type="entry name" value="IHF-like_DNA-bd_dom_sf"/>
</dbReference>
<evidence type="ECO:0000313" key="3">
    <source>
        <dbReference type="EMBL" id="ERJ98669.1"/>
    </source>
</evidence>